<dbReference type="EMBL" id="AP010968">
    <property type="protein sequence ID" value="BAJ32222.1"/>
    <property type="molecule type" value="Genomic_DNA"/>
</dbReference>
<dbReference type="PANTHER" id="PTHR38479">
    <property type="entry name" value="LMO0824 PROTEIN"/>
    <property type="match status" value="1"/>
</dbReference>
<dbReference type="RefSeq" id="WP_014139518.1">
    <property type="nucleotide sequence ID" value="NC_016109.1"/>
</dbReference>
<organism evidence="1 2">
    <name type="scientific">Kitasatospora setae (strain ATCC 33774 / DSM 43861 / JCM 3304 / KCC A-0304 / NBRC 14216 / KM-6054)</name>
    <name type="common">Streptomyces setae</name>
    <dbReference type="NCBI Taxonomy" id="452652"/>
    <lineage>
        <taxon>Bacteria</taxon>
        <taxon>Bacillati</taxon>
        <taxon>Actinomycetota</taxon>
        <taxon>Actinomycetes</taxon>
        <taxon>Kitasatosporales</taxon>
        <taxon>Streptomycetaceae</taxon>
        <taxon>Kitasatospora</taxon>
    </lineage>
</organism>
<dbReference type="InterPro" id="IPR009351">
    <property type="entry name" value="AlkZ-like"/>
</dbReference>
<dbReference type="eggNOG" id="COG3214">
    <property type="taxonomic scope" value="Bacteria"/>
</dbReference>
<gene>
    <name evidence="1" type="ordered locus">KSE_64630</name>
</gene>
<dbReference type="STRING" id="452652.KSE_64630"/>
<keyword evidence="2" id="KW-1185">Reference proteome</keyword>
<dbReference type="PANTHER" id="PTHR38479:SF2">
    <property type="entry name" value="WINGED HELIX DNA-BINDING DOMAIN-CONTAINING PROTEIN"/>
    <property type="match status" value="1"/>
</dbReference>
<dbReference type="PATRIC" id="fig|452652.3.peg.6486"/>
<evidence type="ECO:0000313" key="1">
    <source>
        <dbReference type="EMBL" id="BAJ32222.1"/>
    </source>
</evidence>
<sequence length="402" mass="42600">MSARPAFDDDQRRARLAHRHLLAPGGGADRAEQVVDALVAVHATDPATVFLAVAARLTAPGIADTERALYADGTVLRRHGMRKTLFTVPAGLAPALYASTTAKTVAAERTRLLRDFAATGRDAAWTARAQADVIAALDAALAGSPGSPGSSGSSDGLTGSQLGELVPQLRETLDYGNGVTQPVGMRLLRLLGMEGALVRRRPLGGWTSSRHRWAPGPPVPAAPSAAERAAAQAELARHWLASYGPATEDDLAWWTGWGVREVRAALAALAAVEVELDGGAAGFVLPDDLEPATAPAPWAALLPALDPSTMGWKHRDWYLAPEHRPELTDRSGNLGPTVWWNGRVIGGWAQLPDGELAFELFTDPGRAARDAVTARAAALRAVLADTRVTPRFRTPLERRLTA</sequence>
<proteinExistence type="predicted"/>
<dbReference type="HOGENOM" id="CLU_713551_0_0_11"/>
<dbReference type="Pfam" id="PF06224">
    <property type="entry name" value="AlkZ-like"/>
    <property type="match status" value="1"/>
</dbReference>
<dbReference type="KEGG" id="ksk:KSE_64630"/>
<dbReference type="AlphaFoldDB" id="E4N238"/>
<dbReference type="Proteomes" id="UP000007076">
    <property type="component" value="Chromosome"/>
</dbReference>
<accession>E4N238</accession>
<protein>
    <recommendedName>
        <fullName evidence="3">Winged helix DNA-binding domain-containing protein</fullName>
    </recommendedName>
</protein>
<evidence type="ECO:0000313" key="2">
    <source>
        <dbReference type="Proteomes" id="UP000007076"/>
    </source>
</evidence>
<evidence type="ECO:0008006" key="3">
    <source>
        <dbReference type="Google" id="ProtNLM"/>
    </source>
</evidence>
<name>E4N238_KITSK</name>
<reference evidence="1 2" key="1">
    <citation type="journal article" date="2010" name="DNA Res.">
        <title>Genome sequence of Kitasatospora setae NBRC 14216T: an evolutionary snapshot of the family Streptomycetaceae.</title>
        <authorList>
            <person name="Ichikawa N."/>
            <person name="Oguchi A."/>
            <person name="Ikeda H."/>
            <person name="Ishikawa J."/>
            <person name="Kitani S."/>
            <person name="Watanabe Y."/>
            <person name="Nakamura S."/>
            <person name="Katano Y."/>
            <person name="Kishi E."/>
            <person name="Sasagawa M."/>
            <person name="Ankai A."/>
            <person name="Fukui S."/>
            <person name="Hashimoto Y."/>
            <person name="Kamata S."/>
            <person name="Otoguro M."/>
            <person name="Tanikawa S."/>
            <person name="Nihira T."/>
            <person name="Horinouchi S."/>
            <person name="Ohnishi Y."/>
            <person name="Hayakawa M."/>
            <person name="Kuzuyama T."/>
            <person name="Arisawa A."/>
            <person name="Nomoto F."/>
            <person name="Miura H."/>
            <person name="Takahashi Y."/>
            <person name="Fujita N."/>
        </authorList>
    </citation>
    <scope>NUCLEOTIDE SEQUENCE [LARGE SCALE GENOMIC DNA]</scope>
    <source>
        <strain evidence="2">ATCC 33774 / DSM 43861 / JCM 3304 / KCC A-0304 / NBRC 14216 / KM-6054</strain>
    </source>
</reference>